<protein>
    <submittedName>
        <fullName evidence="2">Uncharacterized protein</fullName>
    </submittedName>
</protein>
<evidence type="ECO:0000256" key="1">
    <source>
        <dbReference type="SAM" id="MobiDB-lite"/>
    </source>
</evidence>
<evidence type="ECO:0000313" key="2">
    <source>
        <dbReference type="EMBL" id="QDU59979.1"/>
    </source>
</evidence>
<evidence type="ECO:0000313" key="3">
    <source>
        <dbReference type="Proteomes" id="UP000317093"/>
    </source>
</evidence>
<gene>
    <name evidence="2" type="ORF">Pan216_08160</name>
</gene>
<accession>A0A518AZ50</accession>
<name>A0A518AZ50_9BACT</name>
<reference evidence="2 3" key="1">
    <citation type="submission" date="2019-02" db="EMBL/GenBank/DDBJ databases">
        <title>Deep-cultivation of Planctomycetes and their phenomic and genomic characterization uncovers novel biology.</title>
        <authorList>
            <person name="Wiegand S."/>
            <person name="Jogler M."/>
            <person name="Boedeker C."/>
            <person name="Pinto D."/>
            <person name="Vollmers J."/>
            <person name="Rivas-Marin E."/>
            <person name="Kohn T."/>
            <person name="Peeters S.H."/>
            <person name="Heuer A."/>
            <person name="Rast P."/>
            <person name="Oberbeckmann S."/>
            <person name="Bunk B."/>
            <person name="Jeske O."/>
            <person name="Meyerdierks A."/>
            <person name="Storesund J.E."/>
            <person name="Kallscheuer N."/>
            <person name="Luecker S."/>
            <person name="Lage O.M."/>
            <person name="Pohl T."/>
            <person name="Merkel B.J."/>
            <person name="Hornburger P."/>
            <person name="Mueller R.-W."/>
            <person name="Bruemmer F."/>
            <person name="Labrenz M."/>
            <person name="Spormann A.M."/>
            <person name="Op den Camp H."/>
            <person name="Overmann J."/>
            <person name="Amann R."/>
            <person name="Jetten M.S.M."/>
            <person name="Mascher T."/>
            <person name="Medema M.H."/>
            <person name="Devos D.P."/>
            <person name="Kaster A.-K."/>
            <person name="Ovreas L."/>
            <person name="Rohde M."/>
            <person name="Galperin M.Y."/>
            <person name="Jogler C."/>
        </authorList>
    </citation>
    <scope>NUCLEOTIDE SEQUENCE [LARGE SCALE GENOMIC DNA]</scope>
    <source>
        <strain evidence="2 3">Pan216</strain>
    </source>
</reference>
<keyword evidence="3" id="KW-1185">Reference proteome</keyword>
<feature type="region of interest" description="Disordered" evidence="1">
    <location>
        <begin position="117"/>
        <end position="139"/>
    </location>
</feature>
<organism evidence="2 3">
    <name type="scientific">Kolteria novifilia</name>
    <dbReference type="NCBI Taxonomy" id="2527975"/>
    <lineage>
        <taxon>Bacteria</taxon>
        <taxon>Pseudomonadati</taxon>
        <taxon>Planctomycetota</taxon>
        <taxon>Planctomycetia</taxon>
        <taxon>Kolteriales</taxon>
        <taxon>Kolteriaceae</taxon>
        <taxon>Kolteria</taxon>
    </lineage>
</organism>
<dbReference type="AlphaFoldDB" id="A0A518AZ50"/>
<proteinExistence type="predicted"/>
<dbReference type="KEGG" id="knv:Pan216_08160"/>
<sequence length="286" mass="32287">MAGSDTRLLNSARAAYRSFTLSVFPEPAMARQSFLTHDVRSACPRERGTQSCCHGTREGGFGDWKAVAERVMARFLVQSQPKRCRCWPRKAGPLDVRRRVRLWTFRENRTRSATIPSMISGWGKSKPDGKHRSKEKPKGASLVHIPRWPILEDGLPLARSAAWETWLRVASSSRLSYDRSRPQMVVARETLLVFPSPCTSDISCGPLTADLVKSLPLIHSGVLSAKPGMNVRSRPFCMRGRGDRRVRWWSLWHLHGLLTVAPPLGQSFAPLKRRRAYDHGGWTCPH</sequence>
<dbReference type="Proteomes" id="UP000317093">
    <property type="component" value="Chromosome"/>
</dbReference>
<dbReference type="EMBL" id="CP036279">
    <property type="protein sequence ID" value="QDU59979.1"/>
    <property type="molecule type" value="Genomic_DNA"/>
</dbReference>